<evidence type="ECO:0000313" key="1">
    <source>
        <dbReference type="EMBL" id="HGU53376.1"/>
    </source>
</evidence>
<sequence>MKKLYQYNFKSKLVVFLDVKNTVAKDLGIKDLYYSHEGERSSRPGLMQEKGFHCLLSFLSTKKYSDVVFKVFECCPFASERIFINENRIMDINGHCVFMLPLPVIENYKRQRKIKFLSGCTLDLENWSDECVERV</sequence>
<dbReference type="EMBL" id="DSZZ01000356">
    <property type="protein sequence ID" value="HGU53376.1"/>
    <property type="molecule type" value="Genomic_DNA"/>
</dbReference>
<dbReference type="AlphaFoldDB" id="A0A7V4KDX4"/>
<name>A0A7V4KDX4_FERPE</name>
<organism evidence="1">
    <name type="scientific">Fervidobacterium pennivorans</name>
    <dbReference type="NCBI Taxonomy" id="93466"/>
    <lineage>
        <taxon>Bacteria</taxon>
        <taxon>Thermotogati</taxon>
        <taxon>Thermotogota</taxon>
        <taxon>Thermotogae</taxon>
        <taxon>Thermotogales</taxon>
        <taxon>Fervidobacteriaceae</taxon>
        <taxon>Fervidobacterium</taxon>
    </lineage>
</organism>
<gene>
    <name evidence="1" type="ORF">ENT78_07650</name>
</gene>
<comment type="caution">
    <text evidence="1">The sequence shown here is derived from an EMBL/GenBank/DDBJ whole genome shotgun (WGS) entry which is preliminary data.</text>
</comment>
<proteinExistence type="predicted"/>
<protein>
    <submittedName>
        <fullName evidence="1">Uncharacterized protein</fullName>
    </submittedName>
</protein>
<reference evidence="1" key="1">
    <citation type="journal article" date="2020" name="mSystems">
        <title>Genome- and Community-Level Interaction Insights into Carbon Utilization and Element Cycling Functions of Hydrothermarchaeota in Hydrothermal Sediment.</title>
        <authorList>
            <person name="Zhou Z."/>
            <person name="Liu Y."/>
            <person name="Xu W."/>
            <person name="Pan J."/>
            <person name="Luo Z.H."/>
            <person name="Li M."/>
        </authorList>
    </citation>
    <scope>NUCLEOTIDE SEQUENCE [LARGE SCALE GENOMIC DNA]</scope>
    <source>
        <strain evidence="1">SpSt-61</strain>
    </source>
</reference>
<accession>A0A7V4KDX4</accession>